<dbReference type="InterPro" id="IPR025150">
    <property type="entry name" value="GH123_cat"/>
</dbReference>
<evidence type="ECO:0000259" key="2">
    <source>
        <dbReference type="Pfam" id="PF22680"/>
    </source>
</evidence>
<dbReference type="InterPro" id="IPR053850">
    <property type="entry name" value="Glyco_hydro_123_N_2"/>
</dbReference>
<dbReference type="AlphaFoldDB" id="A0A1W2AFU0"/>
<gene>
    <name evidence="3" type="ORF">SAMN04488101_101555</name>
</gene>
<dbReference type="Pfam" id="PF22680">
    <property type="entry name" value="Glyco_hydro_123_N_2"/>
    <property type="match status" value="1"/>
</dbReference>
<evidence type="ECO:0000313" key="4">
    <source>
        <dbReference type="Proteomes" id="UP000192678"/>
    </source>
</evidence>
<feature type="domain" description="Glycoside hydrolase 123 N-terminal" evidence="2">
    <location>
        <begin position="51"/>
        <end position="190"/>
    </location>
</feature>
<evidence type="ECO:0000313" key="3">
    <source>
        <dbReference type="EMBL" id="SMC59352.1"/>
    </source>
</evidence>
<dbReference type="Proteomes" id="UP000192678">
    <property type="component" value="Unassembled WGS sequence"/>
</dbReference>
<feature type="domain" description="Glycoside hydrolase 123 catalytic" evidence="1">
    <location>
        <begin position="221"/>
        <end position="530"/>
    </location>
</feature>
<name>A0A1W2AFU0_9SPHI</name>
<dbReference type="STRING" id="475255.SAMN04488101_101555"/>
<proteinExistence type="predicted"/>
<reference evidence="3 4" key="1">
    <citation type="submission" date="2017-04" db="EMBL/GenBank/DDBJ databases">
        <authorList>
            <person name="Afonso C.L."/>
            <person name="Miller P.J."/>
            <person name="Scott M.A."/>
            <person name="Spackman E."/>
            <person name="Goraichik I."/>
            <person name="Dimitrov K.M."/>
            <person name="Suarez D.L."/>
            <person name="Swayne D.E."/>
        </authorList>
    </citation>
    <scope>NUCLEOTIDE SEQUENCE [LARGE SCALE GENOMIC DNA]</scope>
    <source>
        <strain evidence="3 4">DSM 19625</strain>
    </source>
</reference>
<dbReference type="Pfam" id="PF13320">
    <property type="entry name" value="GH123_cat"/>
    <property type="match status" value="1"/>
</dbReference>
<dbReference type="RefSeq" id="WP_084287120.1">
    <property type="nucleotide sequence ID" value="NZ_FWYB01000001.1"/>
</dbReference>
<protein>
    <submittedName>
        <fullName evidence="3">Uncharacterized protein</fullName>
    </submittedName>
</protein>
<dbReference type="OrthoDB" id="197680at2"/>
<keyword evidence="4" id="KW-1185">Reference proteome</keyword>
<accession>A0A1W2AFU0</accession>
<sequence>MKQLFFISLFFLYFNVKAQDASLALQKKPLISAQIIDDEWGKVPNGLNISFASANTRFARELPPKVALETEWEAKAWKGEKIHTQLLAWTNKSLNDISLQVYDLKNEQGQLIKKENITVGFVKYVITDEFKDGCGYRKPKDFDSSYVADIIDSKTRSTLLEKNSTQPVWLSIKVPANASPGTYKGTIKIKGDKDYTLPITVQVLNQTLPSANKWQYDLDLWQHPVAISRVHNVPLWSTEHFSLMKKYYEMLANAGQKTITASIVNEPWGHQTYDDYPSLIKWTKKKDGSWKYDYSLFDKYIAFVMDCGIRERINCYSMVPWKIAFTYYDENSQKEAVFTDAIGTPSYNAFWKTMLVDFTQHLKQKGWFSKTYIAMDERPMEAMKAVIKLLKETDKNWKIALAGEYHAEIEQDIDVYCIASKWDFPAATLQKRQQQGKISTWYTCCTEPYPNGFTFSSPAEGVWIGWYTANKNMDGYLRWAYNSWTKNPLADSRFTTWPAGDTYLVYPGPFSSVRFEKLLEGAQDFEKIRHLRSFYTKNKQIKELNELNKALEVFDIKSLANTTADEMLKKVKPLLNR</sequence>
<organism evidence="3 4">
    <name type="scientific">Pedobacter nyackensis</name>
    <dbReference type="NCBI Taxonomy" id="475255"/>
    <lineage>
        <taxon>Bacteria</taxon>
        <taxon>Pseudomonadati</taxon>
        <taxon>Bacteroidota</taxon>
        <taxon>Sphingobacteriia</taxon>
        <taxon>Sphingobacteriales</taxon>
        <taxon>Sphingobacteriaceae</taxon>
        <taxon>Pedobacter</taxon>
    </lineage>
</organism>
<dbReference type="EMBL" id="FWYB01000001">
    <property type="protein sequence ID" value="SMC59352.1"/>
    <property type="molecule type" value="Genomic_DNA"/>
</dbReference>
<evidence type="ECO:0000259" key="1">
    <source>
        <dbReference type="Pfam" id="PF13320"/>
    </source>
</evidence>